<organism evidence="10 11">
    <name type="scientific">Sodaliphilus pleomorphus</name>
    <dbReference type="NCBI Taxonomy" id="2606626"/>
    <lineage>
        <taxon>Bacteria</taxon>
        <taxon>Pseudomonadati</taxon>
        <taxon>Bacteroidota</taxon>
        <taxon>Bacteroidia</taxon>
        <taxon>Bacteroidales</taxon>
        <taxon>Muribaculaceae</taxon>
        <taxon>Sodaliphilus</taxon>
    </lineage>
</organism>
<comment type="catalytic activity">
    <reaction evidence="1">
        <text>(7,8-dihydropterin-6-yl)methyl diphosphate + 4-aminobenzoate = 7,8-dihydropteroate + diphosphate</text>
        <dbReference type="Rhea" id="RHEA:19949"/>
        <dbReference type="ChEBI" id="CHEBI:17836"/>
        <dbReference type="ChEBI" id="CHEBI:17839"/>
        <dbReference type="ChEBI" id="CHEBI:33019"/>
        <dbReference type="ChEBI" id="CHEBI:72950"/>
        <dbReference type="EC" id="2.5.1.15"/>
    </reaction>
</comment>
<dbReference type="InterPro" id="IPR006390">
    <property type="entry name" value="DHP_synth_dom"/>
</dbReference>
<name>A0A6L5XE44_9BACT</name>
<dbReference type="PROSITE" id="PS50972">
    <property type="entry name" value="PTERIN_BINDING"/>
    <property type="match status" value="1"/>
</dbReference>
<comment type="caution">
    <text evidence="10">The sequence shown here is derived from an EMBL/GenBank/DDBJ whole genome shotgun (WGS) entry which is preliminary data.</text>
</comment>
<proteinExistence type="predicted"/>
<keyword evidence="11" id="KW-1185">Reference proteome</keyword>
<comment type="cofactor">
    <cofactor evidence="2">
        <name>Mg(2+)</name>
        <dbReference type="ChEBI" id="CHEBI:18420"/>
    </cofactor>
</comment>
<dbReference type="AlphaFoldDB" id="A0A6L5XE44"/>
<evidence type="ECO:0000256" key="5">
    <source>
        <dbReference type="ARBA" id="ARBA00022679"/>
    </source>
</evidence>
<dbReference type="PANTHER" id="PTHR20941:SF1">
    <property type="entry name" value="FOLIC ACID SYNTHESIS PROTEIN FOL1"/>
    <property type="match status" value="1"/>
</dbReference>
<dbReference type="Pfam" id="PF00809">
    <property type="entry name" value="Pterin_bind"/>
    <property type="match status" value="1"/>
</dbReference>
<dbReference type="GO" id="GO:0005829">
    <property type="term" value="C:cytosol"/>
    <property type="evidence" value="ECO:0007669"/>
    <property type="project" value="TreeGrafter"/>
</dbReference>
<feature type="domain" description="Pterin-binding" evidence="9">
    <location>
        <begin position="22"/>
        <end position="276"/>
    </location>
</feature>
<accession>A0A6L5XE44</accession>
<dbReference type="Gene3D" id="3.20.20.20">
    <property type="entry name" value="Dihydropteroate synthase-like"/>
    <property type="match status" value="1"/>
</dbReference>
<comment type="pathway">
    <text evidence="3">Cofactor biosynthesis; tetrahydrofolate biosynthesis; 7,8-dihydrofolate from 2-amino-4-hydroxy-6-hydroxymethyl-7,8-dihydropteridine diphosphate and 4-aminobenzoate: step 1/2.</text>
</comment>
<gene>
    <name evidence="10" type="primary">folP</name>
    <name evidence="10" type="ORF">FYJ29_06920</name>
</gene>
<dbReference type="InterPro" id="IPR000489">
    <property type="entry name" value="Pterin-binding_dom"/>
</dbReference>
<evidence type="ECO:0000256" key="6">
    <source>
        <dbReference type="ARBA" id="ARBA00022723"/>
    </source>
</evidence>
<dbReference type="GO" id="GO:0046656">
    <property type="term" value="P:folic acid biosynthetic process"/>
    <property type="evidence" value="ECO:0007669"/>
    <property type="project" value="UniProtKB-KW"/>
</dbReference>
<keyword evidence="6" id="KW-0479">Metal-binding</keyword>
<dbReference type="RefSeq" id="WP_154328672.1">
    <property type="nucleotide sequence ID" value="NZ_CP045696.1"/>
</dbReference>
<evidence type="ECO:0000256" key="3">
    <source>
        <dbReference type="ARBA" id="ARBA00004763"/>
    </source>
</evidence>
<dbReference type="EMBL" id="VULT01000009">
    <property type="protein sequence ID" value="MSS17486.1"/>
    <property type="molecule type" value="Genomic_DNA"/>
</dbReference>
<dbReference type="CDD" id="cd00739">
    <property type="entry name" value="DHPS"/>
    <property type="match status" value="1"/>
</dbReference>
<keyword evidence="5 10" id="KW-0808">Transferase</keyword>
<evidence type="ECO:0000256" key="1">
    <source>
        <dbReference type="ARBA" id="ARBA00000012"/>
    </source>
</evidence>
<protein>
    <recommendedName>
        <fullName evidence="4">dihydropteroate synthase</fullName>
        <ecNumber evidence="4">2.5.1.15</ecNumber>
    </recommendedName>
</protein>
<dbReference type="NCBIfam" id="TIGR01496">
    <property type="entry name" value="DHPS"/>
    <property type="match status" value="1"/>
</dbReference>
<dbReference type="EC" id="2.5.1.15" evidence="4"/>
<dbReference type="GO" id="GO:0046654">
    <property type="term" value="P:tetrahydrofolate biosynthetic process"/>
    <property type="evidence" value="ECO:0007669"/>
    <property type="project" value="TreeGrafter"/>
</dbReference>
<dbReference type="GO" id="GO:0046872">
    <property type="term" value="F:metal ion binding"/>
    <property type="evidence" value="ECO:0007669"/>
    <property type="project" value="UniProtKB-KW"/>
</dbReference>
<dbReference type="PANTHER" id="PTHR20941">
    <property type="entry name" value="FOLATE SYNTHESIS PROTEINS"/>
    <property type="match status" value="1"/>
</dbReference>
<evidence type="ECO:0000313" key="10">
    <source>
        <dbReference type="EMBL" id="MSS17486.1"/>
    </source>
</evidence>
<evidence type="ECO:0000313" key="11">
    <source>
        <dbReference type="Proteomes" id="UP000483362"/>
    </source>
</evidence>
<keyword evidence="7" id="KW-0460">Magnesium</keyword>
<evidence type="ECO:0000256" key="7">
    <source>
        <dbReference type="ARBA" id="ARBA00022842"/>
    </source>
</evidence>
<dbReference type="InterPro" id="IPR045031">
    <property type="entry name" value="DHP_synth-like"/>
</dbReference>
<evidence type="ECO:0000256" key="2">
    <source>
        <dbReference type="ARBA" id="ARBA00001946"/>
    </source>
</evidence>
<evidence type="ECO:0000256" key="4">
    <source>
        <dbReference type="ARBA" id="ARBA00012458"/>
    </source>
</evidence>
<dbReference type="GO" id="GO:0004156">
    <property type="term" value="F:dihydropteroate synthase activity"/>
    <property type="evidence" value="ECO:0007669"/>
    <property type="project" value="UniProtKB-EC"/>
</dbReference>
<dbReference type="InterPro" id="IPR011005">
    <property type="entry name" value="Dihydropteroate_synth-like_sf"/>
</dbReference>
<sequence>MRNFKKYTLTLRDGRSWVIDRPLIMGILNVTPDSFYAGSRCDNADKIETRVRQIVAEGADMIDIGAYSTRSGAAEVSPEEEYTRLCRGMEIVHRLAPGMLTSVDTFRAGVAQDCVEQLGVDIVNDVAGGTLDAHMWETVARLQVPYIMMHMRGTPATMQQLTHYDKPVTDAVVEYLAYKIEQLHAMGVRNVIADPGFGFSKTLEQNYQMMDHLEAFHSLQVPLLVGVSRKSMIFKLLGCTPLESLNGTTVLNTMALLKGAHILRVHDVKPAVEARAIVEATLAVE</sequence>
<keyword evidence="8" id="KW-0289">Folate biosynthesis</keyword>
<dbReference type="Proteomes" id="UP000483362">
    <property type="component" value="Unassembled WGS sequence"/>
</dbReference>
<reference evidence="10 11" key="1">
    <citation type="submission" date="2019-08" db="EMBL/GenBank/DDBJ databases">
        <title>In-depth cultivation of the pig gut microbiome towards novel bacterial diversity and tailored functional studies.</title>
        <authorList>
            <person name="Wylensek D."/>
            <person name="Hitch T.C.A."/>
            <person name="Clavel T."/>
        </authorList>
    </citation>
    <scope>NUCLEOTIDE SEQUENCE [LARGE SCALE GENOMIC DNA]</scope>
    <source>
        <strain evidence="10 11">Oil-RF-744-WCA-WT-10</strain>
    </source>
</reference>
<dbReference type="SUPFAM" id="SSF51717">
    <property type="entry name" value="Dihydropteroate synthetase-like"/>
    <property type="match status" value="1"/>
</dbReference>
<evidence type="ECO:0000256" key="8">
    <source>
        <dbReference type="ARBA" id="ARBA00022909"/>
    </source>
</evidence>
<evidence type="ECO:0000259" key="9">
    <source>
        <dbReference type="PROSITE" id="PS50972"/>
    </source>
</evidence>